<dbReference type="Proteomes" id="UP000078084">
    <property type="component" value="Unassembled WGS sequence"/>
</dbReference>
<name>A0A171KVE5_9BURK</name>
<sequence length="720" mass="76530">MKTCSYFPIQTAAPAPRQQIARTLLTPLILWAGLQAALVPAQAASSAAPSYRTLGILNTAQLPGTQPGMLLYSQDKLYGSVINGGKDGKAFLQRWGRLFVGTAAPTAAFQTLDASDIQGQDLGRGTMLEYVSPATGTIYGWRPYQRPLDNQLEWSRPEQRSAILKWTPGQPAPDVLEVDNALEFSPNYQVGGIELGVFGTTWAEDSQGNIYIPAWNSGLFQLNAEQHISPIFISTQSVTTPKVPDASLPPVVPDHIWAFPLPNPTMCLDMANNYAPVDCALYFPPAGSITVTYEYWPNGSNTHAVVHSSDHGGTLYVLVGGGNTYTAFNSETVNEATKWIGTYPNASIPMDDSAGAAILAVRTSELNGTDAPPITFLQSLARARDGQTVFESSGLITPAPNGMVEVGDYLYGTTDKVLWRYNKAEGSGGTIEHVHVFNTAASDGSITGDLNTNTFRPYGPMVLAKDGWLYGTAANRVANARNTETGELGSVKDYGAIFRIKPGHTTTEEDDASFEIVHRMAILDGTHPIGLSSGPVTTQADGRHIHTLLGANRWGGYARSGGGDDIDPSRYTPSSERGGGSFFALDLTIPAMLTLNPASIQAGQSAELSWSTNSLSCQARSSDGSFNGAQGVSGKLQLQPAQNGRYTYELDCRDAQGRVYGDAVSLQVGDAKEETPGGTDNDGDSGSGGGPLGWPLGLVLLALLAARPAMRQAGRPSSTR</sequence>
<evidence type="ECO:0000313" key="3">
    <source>
        <dbReference type="Proteomes" id="UP000078084"/>
    </source>
</evidence>
<evidence type="ECO:0000256" key="1">
    <source>
        <dbReference type="SAM" id="MobiDB-lite"/>
    </source>
</evidence>
<dbReference type="AlphaFoldDB" id="A0A171KVE5"/>
<gene>
    <name evidence="2" type="ORF">AAV32_00415</name>
</gene>
<evidence type="ECO:0000313" key="2">
    <source>
        <dbReference type="EMBL" id="KKO72862.1"/>
    </source>
</evidence>
<dbReference type="PATRIC" id="fig|206506.3.peg.112"/>
<keyword evidence="3" id="KW-1185">Reference proteome</keyword>
<organism evidence="2 3">
    <name type="scientific">Kerstersia gyiorum</name>
    <dbReference type="NCBI Taxonomy" id="206506"/>
    <lineage>
        <taxon>Bacteria</taxon>
        <taxon>Pseudomonadati</taxon>
        <taxon>Pseudomonadota</taxon>
        <taxon>Betaproteobacteria</taxon>
        <taxon>Burkholderiales</taxon>
        <taxon>Alcaligenaceae</taxon>
        <taxon>Kerstersia</taxon>
    </lineage>
</organism>
<accession>A0A171KVE5</accession>
<reference evidence="2 3" key="1">
    <citation type="submission" date="2015-04" db="EMBL/GenBank/DDBJ databases">
        <title>Genome sequence of Kerstersia gyiorum CG1.</title>
        <authorList>
            <person name="Greninger A.L."/>
            <person name="Kozyreva V."/>
            <person name="Chaturvedi V."/>
        </authorList>
    </citation>
    <scope>NUCLEOTIDE SEQUENCE [LARGE SCALE GENOMIC DNA]</scope>
    <source>
        <strain evidence="2 3">CG1</strain>
    </source>
</reference>
<dbReference type="STRING" id="206506.AAV32_00415"/>
<protein>
    <submittedName>
        <fullName evidence="2">Uncharacterized protein</fullName>
    </submittedName>
</protein>
<dbReference type="EMBL" id="LBNE01000001">
    <property type="protein sequence ID" value="KKO72862.1"/>
    <property type="molecule type" value="Genomic_DNA"/>
</dbReference>
<feature type="region of interest" description="Disordered" evidence="1">
    <location>
        <begin position="667"/>
        <end position="690"/>
    </location>
</feature>
<proteinExistence type="predicted"/>
<dbReference type="RefSeq" id="WP_068366337.1">
    <property type="nucleotide sequence ID" value="NZ_LBNE01000001.1"/>
</dbReference>
<comment type="caution">
    <text evidence="2">The sequence shown here is derived from an EMBL/GenBank/DDBJ whole genome shotgun (WGS) entry which is preliminary data.</text>
</comment>